<sequence length="85" mass="10000">MTYIQQIQTIVILPEKRYSVEEACIFLGIHRCTIYDYIRHEERPLPFIRIHTDKRGIVFQGSDLLTYKAAGLPKKGRKFKDSTSR</sequence>
<accession>A0A413MQU0</accession>
<name>A0A413MQU0_9BACE</name>
<dbReference type="Proteomes" id="UP000284689">
    <property type="component" value="Unassembled WGS sequence"/>
</dbReference>
<dbReference type="GO" id="GO:0003677">
    <property type="term" value="F:DNA binding"/>
    <property type="evidence" value="ECO:0007669"/>
    <property type="project" value="UniProtKB-KW"/>
</dbReference>
<keyword evidence="1" id="KW-0238">DNA-binding</keyword>
<organism evidence="1 2">
    <name type="scientific">Bacteroides caccae</name>
    <dbReference type="NCBI Taxonomy" id="47678"/>
    <lineage>
        <taxon>Bacteria</taxon>
        <taxon>Pseudomonadati</taxon>
        <taxon>Bacteroidota</taxon>
        <taxon>Bacteroidia</taxon>
        <taxon>Bacteroidales</taxon>
        <taxon>Bacteroidaceae</taxon>
        <taxon>Bacteroides</taxon>
    </lineage>
</organism>
<dbReference type="AlphaFoldDB" id="A0A413MQU0"/>
<evidence type="ECO:0000313" key="1">
    <source>
        <dbReference type="EMBL" id="RHD45803.1"/>
    </source>
</evidence>
<gene>
    <name evidence="1" type="ORF">DW794_15655</name>
</gene>
<dbReference type="EMBL" id="QSJD01000028">
    <property type="protein sequence ID" value="RHD45803.1"/>
    <property type="molecule type" value="Genomic_DNA"/>
</dbReference>
<proteinExistence type="predicted"/>
<protein>
    <submittedName>
        <fullName evidence="1">DNA-binding protein</fullName>
    </submittedName>
</protein>
<comment type="caution">
    <text evidence="1">The sequence shown here is derived from an EMBL/GenBank/DDBJ whole genome shotgun (WGS) entry which is preliminary data.</text>
</comment>
<dbReference type="RefSeq" id="WP_122140774.1">
    <property type="nucleotide sequence ID" value="NZ_JADNGD010000002.1"/>
</dbReference>
<reference evidence="1 2" key="1">
    <citation type="submission" date="2018-08" db="EMBL/GenBank/DDBJ databases">
        <title>A genome reference for cultivated species of the human gut microbiota.</title>
        <authorList>
            <person name="Zou Y."/>
            <person name="Xue W."/>
            <person name="Luo G."/>
        </authorList>
    </citation>
    <scope>NUCLEOTIDE SEQUENCE [LARGE SCALE GENOMIC DNA]</scope>
    <source>
        <strain evidence="1 2">AM31-16AC</strain>
    </source>
</reference>
<evidence type="ECO:0000313" key="2">
    <source>
        <dbReference type="Proteomes" id="UP000284689"/>
    </source>
</evidence>